<dbReference type="Proteomes" id="UP001516400">
    <property type="component" value="Unassembled WGS sequence"/>
</dbReference>
<evidence type="ECO:0000313" key="2">
    <source>
        <dbReference type="EMBL" id="KAL3279065.1"/>
    </source>
</evidence>
<evidence type="ECO:0000256" key="1">
    <source>
        <dbReference type="SAM" id="MobiDB-lite"/>
    </source>
</evidence>
<comment type="caution">
    <text evidence="2">The sequence shown here is derived from an EMBL/GenBank/DDBJ whole genome shotgun (WGS) entry which is preliminary data.</text>
</comment>
<evidence type="ECO:0000313" key="3">
    <source>
        <dbReference type="Proteomes" id="UP001516400"/>
    </source>
</evidence>
<gene>
    <name evidence="2" type="ORF">HHI36_016579</name>
</gene>
<feature type="compositionally biased region" description="Acidic residues" evidence="1">
    <location>
        <begin position="30"/>
        <end position="42"/>
    </location>
</feature>
<proteinExistence type="predicted"/>
<feature type="compositionally biased region" description="Basic and acidic residues" evidence="1">
    <location>
        <begin position="1"/>
        <end position="29"/>
    </location>
</feature>
<dbReference type="EMBL" id="JABFTP020000124">
    <property type="protein sequence ID" value="KAL3279065.1"/>
    <property type="molecule type" value="Genomic_DNA"/>
</dbReference>
<organism evidence="2 3">
    <name type="scientific">Cryptolaemus montrouzieri</name>
    <dbReference type="NCBI Taxonomy" id="559131"/>
    <lineage>
        <taxon>Eukaryota</taxon>
        <taxon>Metazoa</taxon>
        <taxon>Ecdysozoa</taxon>
        <taxon>Arthropoda</taxon>
        <taxon>Hexapoda</taxon>
        <taxon>Insecta</taxon>
        <taxon>Pterygota</taxon>
        <taxon>Neoptera</taxon>
        <taxon>Endopterygota</taxon>
        <taxon>Coleoptera</taxon>
        <taxon>Polyphaga</taxon>
        <taxon>Cucujiformia</taxon>
        <taxon>Coccinelloidea</taxon>
        <taxon>Coccinellidae</taxon>
        <taxon>Scymninae</taxon>
        <taxon>Scymnini</taxon>
        <taxon>Cryptolaemus</taxon>
    </lineage>
</organism>
<protein>
    <submittedName>
        <fullName evidence="2">Uncharacterized protein</fullName>
    </submittedName>
</protein>
<name>A0ABD2NKW8_9CUCU</name>
<accession>A0ABD2NKW8</accession>
<feature type="region of interest" description="Disordered" evidence="1">
    <location>
        <begin position="1"/>
        <end position="42"/>
    </location>
</feature>
<dbReference type="AlphaFoldDB" id="A0ABD2NKW8"/>
<reference evidence="2 3" key="1">
    <citation type="journal article" date="2021" name="BMC Biol.">
        <title>Horizontally acquired antibacterial genes associated with adaptive radiation of ladybird beetles.</title>
        <authorList>
            <person name="Li H.S."/>
            <person name="Tang X.F."/>
            <person name="Huang Y.H."/>
            <person name="Xu Z.Y."/>
            <person name="Chen M.L."/>
            <person name="Du X.Y."/>
            <person name="Qiu B.Y."/>
            <person name="Chen P.T."/>
            <person name="Zhang W."/>
            <person name="Slipinski A."/>
            <person name="Escalona H.E."/>
            <person name="Waterhouse R.M."/>
            <person name="Zwick A."/>
            <person name="Pang H."/>
        </authorList>
    </citation>
    <scope>NUCLEOTIDE SEQUENCE [LARGE SCALE GENOMIC DNA]</scope>
    <source>
        <strain evidence="2">SYSU2018</strain>
    </source>
</reference>
<keyword evidence="3" id="KW-1185">Reference proteome</keyword>
<sequence length="76" mass="8767">MKTAKKLTDKKPKTDRKMAKRTYHDHDPSTVEEEWQESGDSLDDISDDVSNNIMSDNHEIDESKLKKGDCDIINFP</sequence>